<evidence type="ECO:0000259" key="9">
    <source>
        <dbReference type="Pfam" id="PF12950"/>
    </source>
</evidence>
<evidence type="ECO:0000313" key="10">
    <source>
        <dbReference type="EMBL" id="QOQ88076.1"/>
    </source>
</evidence>
<evidence type="ECO:0000256" key="1">
    <source>
        <dbReference type="ARBA" id="ARBA00011900"/>
    </source>
</evidence>
<comment type="catalytic activity">
    <reaction evidence="7">
        <text>a 2'-deoxyadenosine in DNA + S-adenosyl-L-methionine = an N(6)-methyl-2'-deoxyadenosine in DNA + S-adenosyl-L-homocysteine + H(+)</text>
        <dbReference type="Rhea" id="RHEA:15197"/>
        <dbReference type="Rhea" id="RHEA-COMP:12418"/>
        <dbReference type="Rhea" id="RHEA-COMP:12419"/>
        <dbReference type="ChEBI" id="CHEBI:15378"/>
        <dbReference type="ChEBI" id="CHEBI:57856"/>
        <dbReference type="ChEBI" id="CHEBI:59789"/>
        <dbReference type="ChEBI" id="CHEBI:90615"/>
        <dbReference type="ChEBI" id="CHEBI:90616"/>
        <dbReference type="EC" id="2.1.1.72"/>
    </reaction>
</comment>
<dbReference type="CDD" id="cd02440">
    <property type="entry name" value="AdoMet_MTases"/>
    <property type="match status" value="1"/>
</dbReference>
<dbReference type="OrthoDB" id="9761012at2"/>
<keyword evidence="6" id="KW-0238">DNA-binding</keyword>
<dbReference type="SUPFAM" id="SSF116734">
    <property type="entry name" value="DNA methylase specificity domain"/>
    <property type="match status" value="1"/>
</dbReference>
<evidence type="ECO:0000256" key="3">
    <source>
        <dbReference type="ARBA" id="ARBA00022679"/>
    </source>
</evidence>
<evidence type="ECO:0000259" key="8">
    <source>
        <dbReference type="Pfam" id="PF07669"/>
    </source>
</evidence>
<dbReference type="InterPro" id="IPR050953">
    <property type="entry name" value="N4_N6_ade-DNA_methylase"/>
</dbReference>
<keyword evidence="11" id="KW-1185">Reference proteome</keyword>
<dbReference type="InterPro" id="IPR011639">
    <property type="entry name" value="MethylTrfase_TaqI-like_dom"/>
</dbReference>
<evidence type="ECO:0000313" key="11">
    <source>
        <dbReference type="Proteomes" id="UP000594749"/>
    </source>
</evidence>
<proteinExistence type="predicted"/>
<dbReference type="GO" id="GO:0032259">
    <property type="term" value="P:methylation"/>
    <property type="evidence" value="ECO:0007669"/>
    <property type="project" value="UniProtKB-KW"/>
</dbReference>
<dbReference type="Pfam" id="PF07669">
    <property type="entry name" value="Eco57I"/>
    <property type="match status" value="1"/>
</dbReference>
<keyword evidence="2 10" id="KW-0489">Methyltransferase</keyword>
<dbReference type="Gene3D" id="3.90.220.20">
    <property type="entry name" value="DNA methylase specificity domains"/>
    <property type="match status" value="1"/>
</dbReference>
<organism evidence="10 11">
    <name type="scientific">Campylobacter corcagiensis</name>
    <dbReference type="NCBI Taxonomy" id="1448857"/>
    <lineage>
        <taxon>Bacteria</taxon>
        <taxon>Pseudomonadati</taxon>
        <taxon>Campylobacterota</taxon>
        <taxon>Epsilonproteobacteria</taxon>
        <taxon>Campylobacterales</taxon>
        <taxon>Campylobacteraceae</taxon>
        <taxon>Campylobacter</taxon>
    </lineage>
</organism>
<dbReference type="GO" id="GO:0009307">
    <property type="term" value="P:DNA restriction-modification system"/>
    <property type="evidence" value="ECO:0007669"/>
    <property type="project" value="UniProtKB-KW"/>
</dbReference>
<dbReference type="SUPFAM" id="SSF53335">
    <property type="entry name" value="S-adenosyl-L-methionine-dependent methyltransferases"/>
    <property type="match status" value="1"/>
</dbReference>
<accession>A0A7M1LJU0</accession>
<evidence type="ECO:0000256" key="2">
    <source>
        <dbReference type="ARBA" id="ARBA00022603"/>
    </source>
</evidence>
<dbReference type="PROSITE" id="PS00092">
    <property type="entry name" value="N6_MTASE"/>
    <property type="match status" value="1"/>
</dbReference>
<dbReference type="InterPro" id="IPR002052">
    <property type="entry name" value="DNA_methylase_N6_adenine_CS"/>
</dbReference>
<dbReference type="AlphaFoldDB" id="A0A7M1LJU0"/>
<evidence type="ECO:0000256" key="7">
    <source>
        <dbReference type="ARBA" id="ARBA00047942"/>
    </source>
</evidence>
<dbReference type="GO" id="GO:0003677">
    <property type="term" value="F:DNA binding"/>
    <property type="evidence" value="ECO:0007669"/>
    <property type="project" value="UniProtKB-KW"/>
</dbReference>
<dbReference type="Pfam" id="PF12950">
    <property type="entry name" value="TaqI_C"/>
    <property type="match status" value="1"/>
</dbReference>
<dbReference type="GO" id="GO:0009007">
    <property type="term" value="F:site-specific DNA-methyltransferase (adenine-specific) activity"/>
    <property type="evidence" value="ECO:0007669"/>
    <property type="project" value="UniProtKB-EC"/>
</dbReference>
<name>A0A7M1LJU0_9BACT</name>
<protein>
    <recommendedName>
        <fullName evidence="1">site-specific DNA-methyltransferase (adenine-specific)</fullName>
        <ecNumber evidence="1">2.1.1.72</ecNumber>
    </recommendedName>
</protein>
<dbReference type="InterPro" id="IPR029063">
    <property type="entry name" value="SAM-dependent_MTases_sf"/>
</dbReference>
<dbReference type="REBASE" id="451283">
    <property type="entry name" value="Cco77ORF4620P"/>
</dbReference>
<evidence type="ECO:0000256" key="6">
    <source>
        <dbReference type="ARBA" id="ARBA00023125"/>
    </source>
</evidence>
<dbReference type="PANTHER" id="PTHR33841:SF1">
    <property type="entry name" value="DNA METHYLTRANSFERASE A"/>
    <property type="match status" value="1"/>
</dbReference>
<dbReference type="EC" id="2.1.1.72" evidence="1"/>
<dbReference type="InterPro" id="IPR044946">
    <property type="entry name" value="Restrct_endonuc_typeI_TRD_sf"/>
</dbReference>
<keyword evidence="3" id="KW-0808">Transferase</keyword>
<gene>
    <name evidence="10" type="ORF">IMC76_04620</name>
</gene>
<sequence length="1017" mass="118947">MMFQEKIINEFIKKLDEKKLFKAYDEFKKFQDKKDAIKTFKEEVYQDGFLKDIFENCLNYTLDTTNPENFNLKREMKNETDAKKADGVIALNNEVVGIIELKDTTTKDLNKVENQAFNYHNSHANSRFIIISNFQKLRFYIDKKVEFVEFDLFNLSFDEFKKFYLLLNFESIKNQIPLLLKDKSINFENEISKKLYKDYSNFRLNLFENLIKNNPSIDKQKLLSFTSKLCDRIIFILFAEDKALLKPNTIKTIENDFHAQKYTNFSLYEMYKFYFKAINSGDEKLDIKAYNGGLFADDKELDALKIDDDALNASKLSEYDFSSEISVNILGHIFEQSLNDLEEITANIKGDAFDKTKTKRKKDGIFYTPEFITKFIVSKTLGEICKEKRENLLSLPHPKNKNNLTKKDKINRYEFDKYREFLLSLKILDPACGSGAFLNEAMNFLINEHKFCANLRQEIYGDDLGLFDIENAILENNLYGVDINENAVEIAKLSLWLKSAQVGRKLTNLSKNLVTANSLTNFPFKDLKFDAVIGNPPYVRQELIKDQKPLLEQIYEVFNGTADLYVYFYELGFKALKDDGYLGFICSNKFFRTRYGENLREFLLSKFSFKQIVDFNGVKIFEDATVDSAITVFQKAINKNNSFEFSSNLDEILAIIPQNLLSKTAFTFLNKTEFSIKSKLQSKGTPLKEWDINIYRGILTGLNEAFIIDTKTKDEILATCKDEAEKTATANLIKKILRGRDIKRYSYEWADLWLICTFPALNLDIENYPTLKNFLMNFMPRLNQSGEKGCRKKTSNKWFETQDNIAYYKEFEKDKIIYPNMASEFVAYYDPDNFYTNQKCFTITSDKENLKFLTIFLNSKINFWYFKQIGARLGSGYEMSKIFVEKLLVPQISADEMAKFTDLAEQLLELHENLKEIKQAFLNELNLTKTPKSLENFENLEFDEFIKELSKALKLKFKDKFDEGNFKNEWERIFTHDKESVLNLQSKIANLDKKANDLVYKLFELNNDEIKFIENLG</sequence>
<feature type="domain" description="Type II methyltransferase M.TaqI-like" evidence="8">
    <location>
        <begin position="476"/>
        <end position="621"/>
    </location>
</feature>
<feature type="domain" description="TaqI-like C-terminal specificity" evidence="9">
    <location>
        <begin position="735"/>
        <end position="877"/>
    </location>
</feature>
<evidence type="ECO:0000256" key="4">
    <source>
        <dbReference type="ARBA" id="ARBA00022691"/>
    </source>
</evidence>
<dbReference type="Gene3D" id="3.40.50.150">
    <property type="entry name" value="Vaccinia Virus protein VP39"/>
    <property type="match status" value="1"/>
</dbReference>
<dbReference type="Proteomes" id="UP000594749">
    <property type="component" value="Chromosome"/>
</dbReference>
<dbReference type="PANTHER" id="PTHR33841">
    <property type="entry name" value="DNA METHYLTRANSFERASE YEEA-RELATED"/>
    <property type="match status" value="1"/>
</dbReference>
<dbReference type="EMBL" id="CP063078">
    <property type="protein sequence ID" value="QOQ88076.1"/>
    <property type="molecule type" value="Genomic_DNA"/>
</dbReference>
<keyword evidence="5" id="KW-0680">Restriction system</keyword>
<dbReference type="InterPro" id="IPR025931">
    <property type="entry name" value="TaqI_C"/>
</dbReference>
<keyword evidence="4" id="KW-0949">S-adenosyl-L-methionine</keyword>
<reference evidence="10 11" key="1">
    <citation type="submission" date="2020-10" db="EMBL/GenBank/DDBJ databases">
        <title>Campylobacter and Helicobacter PacBio genomes.</title>
        <authorList>
            <person name="Lane C."/>
        </authorList>
    </citation>
    <scope>NUCLEOTIDE SEQUENCE [LARGE SCALE GENOMIC DNA]</scope>
    <source>
        <strain evidence="10 11">2016D-0077</strain>
    </source>
</reference>
<dbReference type="PRINTS" id="PR00507">
    <property type="entry name" value="N12N6MTFRASE"/>
</dbReference>
<evidence type="ECO:0000256" key="5">
    <source>
        <dbReference type="ARBA" id="ARBA00022747"/>
    </source>
</evidence>